<dbReference type="RefSeq" id="WP_133743695.1">
    <property type="nucleotide sequence ID" value="NZ_SNYN01000038.1"/>
</dbReference>
<accession>A0A4R6UBG6</accession>
<dbReference type="OrthoDB" id="4182570at2"/>
<dbReference type="EMBL" id="SNYN01000038">
    <property type="protein sequence ID" value="TDQ43921.1"/>
    <property type="molecule type" value="Genomic_DNA"/>
</dbReference>
<keyword evidence="2" id="KW-1185">Reference proteome</keyword>
<name>A0A4R6UBG6_9ACTN</name>
<protein>
    <submittedName>
        <fullName evidence="1">Uncharacterized protein</fullName>
    </submittedName>
</protein>
<reference evidence="1 2" key="1">
    <citation type="submission" date="2019-03" db="EMBL/GenBank/DDBJ databases">
        <title>Genomic Encyclopedia of Type Strains, Phase IV (KMG-IV): sequencing the most valuable type-strain genomes for metagenomic binning, comparative biology and taxonomic classification.</title>
        <authorList>
            <person name="Goeker M."/>
        </authorList>
    </citation>
    <scope>NUCLEOTIDE SEQUENCE [LARGE SCALE GENOMIC DNA]</scope>
    <source>
        <strain evidence="1 2">DSM 46770</strain>
    </source>
</reference>
<sequence>MSGADGHEEPEAAEEVLPRAANTIGGDVGNSVQTGSVEGDVVIQIGGALLRQEVVAAARWDPAELERLRAVFVAPRGFGAFTGEVRRGGLGFVTGRVGGGRWTAAVCCALELGLVPRSITVDTGEEWNAAGLPSAPGHAYLLDLSEVERLSERMVREIRGYAVGAAERGAAVLVVTRVGLRGDGDAGLPVLDVVPPPAPEVFSRHLGEHCPGPAAERWLADADVRGALSGAAPAEAARLARIAARSRPEGFLDGDVLAAWIGDALGAFRNWRGEIASLFTGAAGEADAGVLLYDRVLLTAVAMFEGEDASVVLGEAERIADLLGVPPAYPTRLSGPGRDRLLARVGARGDERGRVRFTRAGYADAVLDYLWEQYPVAVMGLLEWSRRLASSGEAGAVPERWLRAVGARWTGMAERNGRPDWLVDVLTAWSGTASARRVVVEMGSTGAVHLELGGAVRRRLYTMAKEPRGTIRGLVVAEVCANYGRVHPNTALTRLKWLADAADPKIRSAVLAALGDLAEADGLGPVVMAELLGWERDKKERGRREVAVEALAGMLRDGGPALAEDAGALLTARAWEAVLDAGPGAGRPAVGAWLSAVAAGDADPRVVADVFGRVVAGNFPRYRELARLVALWREAAAPVSGPVERIAASLEDADPLRAVSSWNGAGR</sequence>
<gene>
    <name evidence="1" type="ORF">EV190_13819</name>
</gene>
<dbReference type="AlphaFoldDB" id="A0A4R6UBG6"/>
<evidence type="ECO:0000313" key="1">
    <source>
        <dbReference type="EMBL" id="TDQ43921.1"/>
    </source>
</evidence>
<comment type="caution">
    <text evidence="1">The sequence shown here is derived from an EMBL/GenBank/DDBJ whole genome shotgun (WGS) entry which is preliminary data.</text>
</comment>
<proteinExistence type="predicted"/>
<dbReference type="Proteomes" id="UP000295281">
    <property type="component" value="Unassembled WGS sequence"/>
</dbReference>
<evidence type="ECO:0000313" key="2">
    <source>
        <dbReference type="Proteomes" id="UP000295281"/>
    </source>
</evidence>
<organism evidence="1 2">
    <name type="scientific">Actinorugispora endophytica</name>
    <dbReference type="NCBI Taxonomy" id="1605990"/>
    <lineage>
        <taxon>Bacteria</taxon>
        <taxon>Bacillati</taxon>
        <taxon>Actinomycetota</taxon>
        <taxon>Actinomycetes</taxon>
        <taxon>Streptosporangiales</taxon>
        <taxon>Nocardiopsidaceae</taxon>
        <taxon>Actinorugispora</taxon>
    </lineage>
</organism>